<dbReference type="InterPro" id="IPR055261">
    <property type="entry name" value="PI_transfer_N"/>
</dbReference>
<sequence length="1739" mass="195939">MLVKEYRILLPLTVEEYRIAQLYMIQKKSRLDSHGAGSGVEIITNRPYDGGPGGSGQYTYKIYHIGNKIPVWIRSVLPTSALEAHEEAWNAYPYTKTRYSSPMMDRFSIEVETVYRNDAGTSNNVFQLSGDELKTRVIDVMNFVKDPYSSHDYCAEEDPKLFRSDKTGRGPLNDDWVEECVRNRKPVMCAYKLCKVEFRYWGMQTRAEKWIHDLALRNTMLRAHRQAWAWQDEWYGLTINDIRRLEAELALHLSEVMAPRTEDEAVDGEESAVSSDEEYFDCTDLSPPHSHKPSIIRWSSELLLNEVHQHDDDSPPLTPALKGENAALLQTLETLITRHYPQLRERVHVLLVACGGELAATAQRLSAVAPSFGALHPSLSLILSQASTIFSDAVEGAIRRANEVYNEFIDSQPGFNGEVFCVGDAIGGLLLYELLCSKKDETPQKEIFSRTGSRVGRTPSTGRIPLQSNQQPIEEENAPPPVHANISREPSRERPIRKISGWSLADFNYGNEPPPKPPHSAGPSVSVSYVPQLHSKPRPNSLMRKKMSIESSCPGLLTRLAFQPSTAFLVGCPLGLSIMQRGLSGQEIDQIESVQVFNLYYPLDPCGARLEPVLNSHLSILPPANIPRYQRYPLGDGRSLHYDTSIDTTTLWGSKRIDHLLYCPNAMVALPSTALPNILHASYWESCDVGAFIIRQFVRGEDSAVLSTLSSTLSAVPLKVDLPPMQWKKRRTRFKITNLSPNHRANDVLVVSGAEQSVFARFCYGPMDLVALTRETVSIFVCPSRSDWFEHSTQETDSNGRLHVSLGNSLPFGIHSIKMVVHGDHSYLDVFLAVVPPETRIVVFSIDGSLTASVSVTGKDPRVRPGAVDVVRYWHDQGFLIVYVTARPDMQQRVVSAWLAQHNFPHALLFFTPSFSTDPLKAKTSHLRHLIDMGVRVHAAYGSSKDVSVYTTAGIDPSRVVSVSGGKRRGTLHVDHYSAHLADLTNGTCPLATGVRGDGTAYEDTVHHHHGHVSGTANATLPASSPASALTAHRVWRCSSLDRQFFIPPLGNVQRTSSFTPRSGKRLNIPLNNVSFFVAPRQTMGQANSFTIESQVFVWTEWGGVVISSDESPCFDLYAEYAQKINMSTVKFNYKPSIFSHSFFLQSNAAKQEYDHYFPAAWRVIHEYFKYPESFDDLDNKLDNATLTLQQTLIWLKGIVPAMCTRKCRVLDDKEIKYVCRLLLIKKICRAAGYEVTEAKHSNKMTDRQRILKNEKKVERNKEWTKKREQKDQAIELERLIFGGEIVPEEDRASPRLWVHAMVKALISWKKPFPNDLPIEAKDLKDRRHIVNKYWETPVPEEMEIRPTDSSIIIWLMHIGKAVEDFNENLCQKDSPKPTIELWNERFITLRSPERCRQNVLDFSNQAVIPALLLSFDDGHLDHLLIHFTRFYNNKDVHFGRIPISLIGQLRKWAIVKEKQTEEVRGLRAFFCQGYPSNFRHILQAGSLRIGDGTSAFLYKSDALPNDNQLAVSKAIFESRPTIVNENHEIDPLFGKPRIMAFPSPNPIFIQEPEFSKLTITDPKKDTSQDLNHKIPVPNHPKPEIVEPTSPNQSYPVNVINPQVSPAYPNVYVAPPTGYHPHHPTPVQQLAGYSPIASFQQSPPFINYPSNQFQYLPYEWTVPAAPNYPGYLQPSPAPQSNHSAQSSGEYLDPQNRNGQLGYQSPPSVYHSPPSAYQSPNAFDANMIPGDLSPRNQTLF</sequence>
<dbReference type="Pfam" id="PF24694">
    <property type="entry name" value="LNS2_PITM1-3"/>
    <property type="match status" value="1"/>
</dbReference>
<dbReference type="PROSITE" id="PS51043">
    <property type="entry name" value="DDHD"/>
    <property type="match status" value="1"/>
</dbReference>
<dbReference type="FunFam" id="3.40.50.1000:FF:000173">
    <property type="entry name" value="Membrane-associated phosphatidylinositol transfer protein 2"/>
    <property type="match status" value="1"/>
</dbReference>
<dbReference type="Proteomes" id="UP000887575">
    <property type="component" value="Unassembled WGS sequence"/>
</dbReference>
<evidence type="ECO:0000256" key="4">
    <source>
        <dbReference type="ARBA" id="ARBA00022553"/>
    </source>
</evidence>
<comment type="similarity">
    <text evidence="2">Belongs to the PtdIns transfer protein family. PI transfer class IIA subfamily.</text>
</comment>
<dbReference type="WBParaSite" id="MBELARI_LOCUS10244">
    <property type="protein sequence ID" value="MBELARI_LOCUS10244"/>
    <property type="gene ID" value="MBELARI_LOCUS10244"/>
</dbReference>
<organism evidence="8 9">
    <name type="scientific">Mesorhabditis belari</name>
    <dbReference type="NCBI Taxonomy" id="2138241"/>
    <lineage>
        <taxon>Eukaryota</taxon>
        <taxon>Metazoa</taxon>
        <taxon>Ecdysozoa</taxon>
        <taxon>Nematoda</taxon>
        <taxon>Chromadorea</taxon>
        <taxon>Rhabditida</taxon>
        <taxon>Rhabditina</taxon>
        <taxon>Rhabditomorpha</taxon>
        <taxon>Rhabditoidea</taxon>
        <taxon>Rhabditidae</taxon>
        <taxon>Mesorhabditinae</taxon>
        <taxon>Mesorhabditis</taxon>
    </lineage>
</organism>
<dbReference type="InterPro" id="IPR023393">
    <property type="entry name" value="START-like_dom_sf"/>
</dbReference>
<dbReference type="InterPro" id="IPR023214">
    <property type="entry name" value="HAD_sf"/>
</dbReference>
<evidence type="ECO:0000256" key="5">
    <source>
        <dbReference type="ARBA" id="ARBA00022837"/>
    </source>
</evidence>
<feature type="compositionally biased region" description="Polar residues" evidence="6">
    <location>
        <begin position="458"/>
        <end position="472"/>
    </location>
</feature>
<keyword evidence="4" id="KW-0597">Phosphoprotein</keyword>
<dbReference type="InterPro" id="IPR001666">
    <property type="entry name" value="PI_transfer"/>
</dbReference>
<evidence type="ECO:0000256" key="1">
    <source>
        <dbReference type="ARBA" id="ARBA00004184"/>
    </source>
</evidence>
<feature type="compositionally biased region" description="Polar residues" evidence="6">
    <location>
        <begin position="1678"/>
        <end position="1706"/>
    </location>
</feature>
<feature type="domain" description="DDHD" evidence="7">
    <location>
        <begin position="560"/>
        <end position="699"/>
    </location>
</feature>
<dbReference type="FunFam" id="3.30.530.20:FF:000001">
    <property type="entry name" value="Phosphatidylinositol transfer protein membrane associated 2"/>
    <property type="match status" value="1"/>
</dbReference>
<dbReference type="GO" id="GO:0035091">
    <property type="term" value="F:phosphatidylinositol binding"/>
    <property type="evidence" value="ECO:0007669"/>
    <property type="project" value="TreeGrafter"/>
</dbReference>
<evidence type="ECO:0000256" key="2">
    <source>
        <dbReference type="ARBA" id="ARBA00010316"/>
    </source>
</evidence>
<dbReference type="GO" id="GO:0008526">
    <property type="term" value="F:phosphatidylinositol transfer activity"/>
    <property type="evidence" value="ECO:0007669"/>
    <property type="project" value="TreeGrafter"/>
</dbReference>
<dbReference type="PRINTS" id="PR00391">
    <property type="entry name" value="PITRANSFER"/>
</dbReference>
<dbReference type="InterPro" id="IPR036412">
    <property type="entry name" value="HAD-like_sf"/>
</dbReference>
<dbReference type="Pfam" id="PF24695">
    <property type="entry name" value="PITM1-3"/>
    <property type="match status" value="1"/>
</dbReference>
<dbReference type="SUPFAM" id="SSF56784">
    <property type="entry name" value="HAD-like"/>
    <property type="match status" value="1"/>
</dbReference>
<dbReference type="GO" id="GO:0046872">
    <property type="term" value="F:metal ion binding"/>
    <property type="evidence" value="ECO:0007669"/>
    <property type="project" value="InterPro"/>
</dbReference>
<evidence type="ECO:0000256" key="6">
    <source>
        <dbReference type="SAM" id="MobiDB-lite"/>
    </source>
</evidence>
<evidence type="ECO:0000259" key="7">
    <source>
        <dbReference type="PROSITE" id="PS51043"/>
    </source>
</evidence>
<feature type="region of interest" description="Disordered" evidence="6">
    <location>
        <begin position="1671"/>
        <end position="1739"/>
    </location>
</feature>
<dbReference type="InterPro" id="IPR031315">
    <property type="entry name" value="LNS2/PITP"/>
</dbReference>
<evidence type="ECO:0000313" key="9">
    <source>
        <dbReference type="WBParaSite" id="MBELARI_LOCUS10244"/>
    </source>
</evidence>
<keyword evidence="3" id="KW-0488">Methylation</keyword>
<feature type="compositionally biased region" description="Basic and acidic residues" evidence="6">
    <location>
        <begin position="1564"/>
        <end position="1573"/>
    </location>
</feature>
<dbReference type="GO" id="GO:0008525">
    <property type="term" value="F:phosphatidylcholine transporter activity"/>
    <property type="evidence" value="ECO:0007669"/>
    <property type="project" value="TreeGrafter"/>
</dbReference>
<dbReference type="PANTHER" id="PTHR10658:SF81">
    <property type="entry name" value="PROTEIN RETINAL DEGENERATION B"/>
    <property type="match status" value="1"/>
</dbReference>
<dbReference type="InterPro" id="IPR004177">
    <property type="entry name" value="DDHD_dom"/>
</dbReference>
<keyword evidence="8" id="KW-1185">Reference proteome</keyword>
<evidence type="ECO:0000313" key="8">
    <source>
        <dbReference type="Proteomes" id="UP000887575"/>
    </source>
</evidence>
<comment type="subcellular location">
    <subcellularLocation>
        <location evidence="1">Endomembrane system</location>
        <topology evidence="1">Peripheral membrane protein</topology>
    </subcellularLocation>
</comment>
<name>A0AAF3E8K2_9BILA</name>
<evidence type="ECO:0000256" key="3">
    <source>
        <dbReference type="ARBA" id="ARBA00022481"/>
    </source>
</evidence>
<dbReference type="GO" id="GO:0012505">
    <property type="term" value="C:endomembrane system"/>
    <property type="evidence" value="ECO:0007669"/>
    <property type="project" value="UniProtKB-SubCell"/>
</dbReference>
<proteinExistence type="inferred from homology"/>
<dbReference type="Pfam" id="PF02862">
    <property type="entry name" value="DDHD"/>
    <property type="match status" value="1"/>
</dbReference>
<accession>A0AAF3E8K2</accession>
<dbReference type="SUPFAM" id="SSF55961">
    <property type="entry name" value="Bet v1-like"/>
    <property type="match status" value="1"/>
</dbReference>
<dbReference type="PANTHER" id="PTHR10658">
    <property type="entry name" value="PHOSPHATIDYLINOSITOL TRANSFER PROTEIN"/>
    <property type="match status" value="1"/>
</dbReference>
<dbReference type="Pfam" id="PF02121">
    <property type="entry name" value="IP_trans"/>
    <property type="match status" value="1"/>
</dbReference>
<reference evidence="9" key="1">
    <citation type="submission" date="2024-02" db="UniProtKB">
        <authorList>
            <consortium name="WormBaseParasite"/>
        </authorList>
    </citation>
    <scope>IDENTIFICATION</scope>
</reference>
<dbReference type="Gene3D" id="3.30.530.20">
    <property type="match status" value="1"/>
</dbReference>
<dbReference type="SMART" id="SM00775">
    <property type="entry name" value="LNS2"/>
    <property type="match status" value="1"/>
</dbReference>
<dbReference type="GO" id="GO:0031210">
    <property type="term" value="F:phosphatidylcholine binding"/>
    <property type="evidence" value="ECO:0007669"/>
    <property type="project" value="TreeGrafter"/>
</dbReference>
<dbReference type="GO" id="GO:0005737">
    <property type="term" value="C:cytoplasm"/>
    <property type="evidence" value="ECO:0007669"/>
    <property type="project" value="TreeGrafter"/>
</dbReference>
<dbReference type="Gene3D" id="3.40.50.1000">
    <property type="entry name" value="HAD superfamily/HAD-like"/>
    <property type="match status" value="1"/>
</dbReference>
<dbReference type="SMART" id="SM01127">
    <property type="entry name" value="DDHD"/>
    <property type="match status" value="1"/>
</dbReference>
<keyword evidence="5" id="KW-0106">Calcium</keyword>
<feature type="region of interest" description="Disordered" evidence="6">
    <location>
        <begin position="447"/>
        <end position="495"/>
    </location>
</feature>
<feature type="region of interest" description="Disordered" evidence="6">
    <location>
        <begin position="1564"/>
        <end position="1583"/>
    </location>
</feature>
<protein>
    <recommendedName>
        <fullName evidence="7">DDHD domain-containing protein</fullName>
    </recommendedName>
</protein>